<protein>
    <submittedName>
        <fullName evidence="9">Paraquat-inducible protein A</fullName>
    </submittedName>
</protein>
<evidence type="ECO:0000256" key="2">
    <source>
        <dbReference type="ARBA" id="ARBA00022475"/>
    </source>
</evidence>
<dbReference type="InterPro" id="IPR007498">
    <property type="entry name" value="PqiA-like"/>
</dbReference>
<dbReference type="OrthoDB" id="9800207at2"/>
<dbReference type="STRING" id="1547922.ISF6_4720"/>
<dbReference type="AlphaFoldDB" id="A0A0K8NX89"/>
<evidence type="ECO:0000256" key="4">
    <source>
        <dbReference type="ARBA" id="ARBA00022692"/>
    </source>
</evidence>
<keyword evidence="4 8" id="KW-0812">Transmembrane</keyword>
<name>A0A0K8NX89_PISS1</name>
<evidence type="ECO:0000313" key="9">
    <source>
        <dbReference type="EMBL" id="GAP34545.1"/>
    </source>
</evidence>
<feature type="transmembrane region" description="Helical" evidence="8">
    <location>
        <begin position="103"/>
        <end position="128"/>
    </location>
</feature>
<reference evidence="9 10" key="2">
    <citation type="journal article" date="2016" name="Science">
        <title>A bacterium that degrades and assimilates poly(ethylene terephthalate).</title>
        <authorList>
            <person name="Yoshida S."/>
            <person name="Hiraga K."/>
            <person name="Takehana T."/>
            <person name="Taniguchi I."/>
            <person name="Yamaji H."/>
            <person name="Maeda Y."/>
            <person name="Toyohara K."/>
            <person name="Miyamoto K."/>
            <person name="Kimura Y."/>
            <person name="Oda K."/>
        </authorList>
    </citation>
    <scope>NUCLEOTIDE SEQUENCE [LARGE SCALE GENOMIC DNA]</scope>
    <source>
        <strain evidence="10">NBRC 110686 / TISTR 2288 / 201-F6</strain>
    </source>
</reference>
<dbReference type="RefSeq" id="WP_054018645.1">
    <property type="nucleotide sequence ID" value="NZ_BBYR01000007.1"/>
</dbReference>
<keyword evidence="3" id="KW-0997">Cell inner membrane</keyword>
<feature type="transmembrane region" description="Helical" evidence="8">
    <location>
        <begin position="302"/>
        <end position="322"/>
    </location>
</feature>
<feature type="transmembrane region" description="Helical" evidence="8">
    <location>
        <begin position="176"/>
        <end position="194"/>
    </location>
</feature>
<feature type="transmembrane region" description="Helical" evidence="8">
    <location>
        <begin position="342"/>
        <end position="375"/>
    </location>
</feature>
<keyword evidence="2" id="KW-1003">Cell membrane</keyword>
<dbReference type="EMBL" id="BBYR01000007">
    <property type="protein sequence ID" value="GAP34545.1"/>
    <property type="molecule type" value="Genomic_DNA"/>
</dbReference>
<dbReference type="Pfam" id="PF04403">
    <property type="entry name" value="PqiA"/>
    <property type="match status" value="2"/>
</dbReference>
<reference evidence="10" key="1">
    <citation type="submission" date="2015-07" db="EMBL/GenBank/DDBJ databases">
        <title>Discovery of a poly(ethylene terephthalate assimilation.</title>
        <authorList>
            <person name="Yoshida S."/>
            <person name="Hiraga K."/>
            <person name="Takehana T."/>
            <person name="Taniguchi I."/>
            <person name="Yamaji H."/>
            <person name="Maeda Y."/>
            <person name="Toyohara K."/>
            <person name="Miyamoto K."/>
            <person name="Kimura Y."/>
            <person name="Oda K."/>
        </authorList>
    </citation>
    <scope>NUCLEOTIDE SEQUENCE [LARGE SCALE GENOMIC DNA]</scope>
    <source>
        <strain evidence="10">NBRC 110686 / TISTR 2288 / 201-F6</strain>
    </source>
</reference>
<keyword evidence="10" id="KW-1185">Reference proteome</keyword>
<comment type="caution">
    <text evidence="9">The sequence shown here is derived from an EMBL/GenBank/DDBJ whole genome shotgun (WGS) entry which is preliminary data.</text>
</comment>
<keyword evidence="6 8" id="KW-0472">Membrane</keyword>
<evidence type="ECO:0000256" key="3">
    <source>
        <dbReference type="ARBA" id="ARBA00022519"/>
    </source>
</evidence>
<feature type="region of interest" description="Disordered" evidence="7">
    <location>
        <begin position="205"/>
        <end position="252"/>
    </location>
</feature>
<feature type="transmembrane region" description="Helical" evidence="8">
    <location>
        <begin position="56"/>
        <end position="76"/>
    </location>
</feature>
<feature type="region of interest" description="Disordered" evidence="7">
    <location>
        <begin position="455"/>
        <end position="501"/>
    </location>
</feature>
<feature type="compositionally biased region" description="Low complexity" evidence="7">
    <location>
        <begin position="210"/>
        <end position="227"/>
    </location>
</feature>
<evidence type="ECO:0000256" key="6">
    <source>
        <dbReference type="ARBA" id="ARBA00023136"/>
    </source>
</evidence>
<dbReference type="PANTHER" id="PTHR30462">
    <property type="entry name" value="INTERMEMBRANE TRANSPORT PROTEIN PQIB-RELATED"/>
    <property type="match status" value="1"/>
</dbReference>
<feature type="compositionally biased region" description="Low complexity" evidence="7">
    <location>
        <begin position="478"/>
        <end position="501"/>
    </location>
</feature>
<proteinExistence type="predicted"/>
<evidence type="ECO:0000256" key="7">
    <source>
        <dbReference type="SAM" id="MobiDB-lite"/>
    </source>
</evidence>
<feature type="transmembrane region" description="Helical" evidence="8">
    <location>
        <begin position="149"/>
        <end position="170"/>
    </location>
</feature>
<dbReference type="PANTHER" id="PTHR30462:SF3">
    <property type="entry name" value="INTERMEMBRANE TRANSPORT PROTEIN PQIA"/>
    <property type="match status" value="1"/>
</dbReference>
<dbReference type="InterPro" id="IPR051800">
    <property type="entry name" value="PqiA-PqiB_transport"/>
</dbReference>
<dbReference type="GO" id="GO:0005886">
    <property type="term" value="C:plasma membrane"/>
    <property type="evidence" value="ECO:0007669"/>
    <property type="project" value="UniProtKB-SubCell"/>
</dbReference>
<organism evidence="9 10">
    <name type="scientific">Piscinibacter sakaiensis</name>
    <name type="common">Ideonella sakaiensis</name>
    <dbReference type="NCBI Taxonomy" id="1547922"/>
    <lineage>
        <taxon>Bacteria</taxon>
        <taxon>Pseudomonadati</taxon>
        <taxon>Pseudomonadota</taxon>
        <taxon>Betaproteobacteria</taxon>
        <taxon>Burkholderiales</taxon>
        <taxon>Sphaerotilaceae</taxon>
        <taxon>Piscinibacter</taxon>
    </lineage>
</organism>
<evidence type="ECO:0000313" key="10">
    <source>
        <dbReference type="Proteomes" id="UP000037660"/>
    </source>
</evidence>
<gene>
    <name evidence="9" type="ORF">ISF6_4720</name>
</gene>
<feature type="transmembrane region" description="Helical" evidence="8">
    <location>
        <begin position="422"/>
        <end position="441"/>
    </location>
</feature>
<comment type="subcellular location">
    <subcellularLocation>
        <location evidence="1">Cell inner membrane</location>
    </subcellularLocation>
</comment>
<sequence>MTDGATDDAPAGWSRLVCAACGQVHRWTELAPGHLARCTRCDAVMARGHRTRASSLLGLTLGAALLFVIANTAQLMSLRLRGGPVPVSVPEAIAHVWNDGAQLVALLTAATAILAPAVFIGLRLYLLLPLSLGRLPPGVGPCLRALHFSAHWNTVSVMAVGALLALVRLADLAQAEAGPALAALCALGLVLAAIESSGLRHLWRPDPADEAAPPRTLAAATAAAATTVEPSSAGSDARAPSDRPAGRPTDPAAADARWLGCESCGWVGRAAAAVPQAAGRLDCPRCGHALEHDRRLGLQRTWALLAASAVLLLPANLLPMMSTTSALRSSEHTLLGGIAELWVAGAWGLAVLVFVASIVVPMVKVLALGLLAWSVRRAPHWRPLERARLYRLVQAIGHWSMLDVYVVVLLVGTVRFGNLAGAAPGPALLAFGAVVVLTMLATHGFDPRWIWPAGGADPSPQGPVPARAGTGAPERRWPASAPRPSRSPRPALGAPAPAAHD</sequence>
<dbReference type="Proteomes" id="UP000037660">
    <property type="component" value="Unassembled WGS sequence"/>
</dbReference>
<keyword evidence="5 8" id="KW-1133">Transmembrane helix</keyword>
<evidence type="ECO:0000256" key="1">
    <source>
        <dbReference type="ARBA" id="ARBA00004533"/>
    </source>
</evidence>
<accession>A0A0K8NX89</accession>
<evidence type="ECO:0000256" key="8">
    <source>
        <dbReference type="SAM" id="Phobius"/>
    </source>
</evidence>
<evidence type="ECO:0000256" key="5">
    <source>
        <dbReference type="ARBA" id="ARBA00022989"/>
    </source>
</evidence>
<feature type="transmembrane region" description="Helical" evidence="8">
    <location>
        <begin position="396"/>
        <end position="416"/>
    </location>
</feature>